<evidence type="ECO:0000256" key="1">
    <source>
        <dbReference type="SAM" id="MobiDB-lite"/>
    </source>
</evidence>
<accession>A0AAJ0GMG7</accession>
<dbReference type="Proteomes" id="UP001273166">
    <property type="component" value="Unassembled WGS sequence"/>
</dbReference>
<gene>
    <name evidence="2" type="ORF">B0T15DRAFT_562596</name>
</gene>
<name>A0AAJ0GMG7_9PEZI</name>
<dbReference type="EMBL" id="JAUDZG010000007">
    <property type="protein sequence ID" value="KAK3302647.1"/>
    <property type="molecule type" value="Genomic_DNA"/>
</dbReference>
<keyword evidence="3" id="KW-1185">Reference proteome</keyword>
<proteinExistence type="predicted"/>
<comment type="caution">
    <text evidence="2">The sequence shown here is derived from an EMBL/GenBank/DDBJ whole genome shotgun (WGS) entry which is preliminary data.</text>
</comment>
<reference evidence="2" key="1">
    <citation type="journal article" date="2023" name="Mol. Phylogenet. Evol.">
        <title>Genome-scale phylogeny and comparative genomics of the fungal order Sordariales.</title>
        <authorList>
            <person name="Hensen N."/>
            <person name="Bonometti L."/>
            <person name="Westerberg I."/>
            <person name="Brannstrom I.O."/>
            <person name="Guillou S."/>
            <person name="Cros-Aarteil S."/>
            <person name="Calhoun S."/>
            <person name="Haridas S."/>
            <person name="Kuo A."/>
            <person name="Mondo S."/>
            <person name="Pangilinan J."/>
            <person name="Riley R."/>
            <person name="LaButti K."/>
            <person name="Andreopoulos B."/>
            <person name="Lipzen A."/>
            <person name="Chen C."/>
            <person name="Yan M."/>
            <person name="Daum C."/>
            <person name="Ng V."/>
            <person name="Clum A."/>
            <person name="Steindorff A."/>
            <person name="Ohm R.A."/>
            <person name="Martin F."/>
            <person name="Silar P."/>
            <person name="Natvig D.O."/>
            <person name="Lalanne C."/>
            <person name="Gautier V."/>
            <person name="Ament-Velasquez S.L."/>
            <person name="Kruys A."/>
            <person name="Hutchinson M.I."/>
            <person name="Powell A.J."/>
            <person name="Barry K."/>
            <person name="Miller A.N."/>
            <person name="Grigoriev I.V."/>
            <person name="Debuchy R."/>
            <person name="Gladieux P."/>
            <person name="Hiltunen Thoren M."/>
            <person name="Johannesson H."/>
        </authorList>
    </citation>
    <scope>NUCLEOTIDE SEQUENCE</scope>
    <source>
        <strain evidence="2">CBS 333.67</strain>
    </source>
</reference>
<evidence type="ECO:0000313" key="2">
    <source>
        <dbReference type="EMBL" id="KAK3302647.1"/>
    </source>
</evidence>
<feature type="region of interest" description="Disordered" evidence="1">
    <location>
        <begin position="100"/>
        <end position="188"/>
    </location>
</feature>
<organism evidence="2 3">
    <name type="scientific">Chaetomium strumarium</name>
    <dbReference type="NCBI Taxonomy" id="1170767"/>
    <lineage>
        <taxon>Eukaryota</taxon>
        <taxon>Fungi</taxon>
        <taxon>Dikarya</taxon>
        <taxon>Ascomycota</taxon>
        <taxon>Pezizomycotina</taxon>
        <taxon>Sordariomycetes</taxon>
        <taxon>Sordariomycetidae</taxon>
        <taxon>Sordariales</taxon>
        <taxon>Chaetomiaceae</taxon>
        <taxon>Chaetomium</taxon>
    </lineage>
</organism>
<sequence length="284" mass="30210">MTASFTSLFKALESGIVTITTSQFKALNTDIAGRLESLTASSAASAELSSHVLGSLQQSVTESRDTEFRALQRIEKDLTETRNTQSLALAKIRESSALHASSCHAPASPYSKHGEAAGTARPGDAAERAEGMVNQTDPRKPPVSGDPGSGNIVSAAARQDAALPRPVAEETEAKKATAPRPVGVSAGVSTQPAVGAASAAKRPPEVTHHLETFEDSVKHSKNTDGRLLALTGEAEWRLDALRLGIKDAQLYVWVTEMHADINKREGGKNKPVRFMSNMQTPKYD</sequence>
<dbReference type="RefSeq" id="XP_062718427.1">
    <property type="nucleotide sequence ID" value="XM_062870583.1"/>
</dbReference>
<evidence type="ECO:0000313" key="3">
    <source>
        <dbReference type="Proteomes" id="UP001273166"/>
    </source>
</evidence>
<dbReference type="GeneID" id="87889412"/>
<protein>
    <submittedName>
        <fullName evidence="2">Uncharacterized protein</fullName>
    </submittedName>
</protein>
<dbReference type="AlphaFoldDB" id="A0AAJ0GMG7"/>
<reference evidence="2" key="2">
    <citation type="submission" date="2023-06" db="EMBL/GenBank/DDBJ databases">
        <authorList>
            <consortium name="Lawrence Berkeley National Laboratory"/>
            <person name="Mondo S.J."/>
            <person name="Hensen N."/>
            <person name="Bonometti L."/>
            <person name="Westerberg I."/>
            <person name="Brannstrom I.O."/>
            <person name="Guillou S."/>
            <person name="Cros-Aarteil S."/>
            <person name="Calhoun S."/>
            <person name="Haridas S."/>
            <person name="Kuo A."/>
            <person name="Pangilinan J."/>
            <person name="Riley R."/>
            <person name="Labutti K."/>
            <person name="Andreopoulos B."/>
            <person name="Lipzen A."/>
            <person name="Chen C."/>
            <person name="Yanf M."/>
            <person name="Daum C."/>
            <person name="Ng V."/>
            <person name="Clum A."/>
            <person name="Steindorff A."/>
            <person name="Ohm R."/>
            <person name="Martin F."/>
            <person name="Silar P."/>
            <person name="Natvig D."/>
            <person name="Lalanne C."/>
            <person name="Gautier V."/>
            <person name="Ament-Velasquez S.L."/>
            <person name="Kruys A."/>
            <person name="Hutchinson M.I."/>
            <person name="Powell A.J."/>
            <person name="Barry K."/>
            <person name="Miller A.N."/>
            <person name="Grigoriev I.V."/>
            <person name="Debuchy R."/>
            <person name="Gladieux P."/>
            <person name="Thoren M.H."/>
            <person name="Johannesson H."/>
        </authorList>
    </citation>
    <scope>NUCLEOTIDE SEQUENCE</scope>
    <source>
        <strain evidence="2">CBS 333.67</strain>
    </source>
</reference>